<dbReference type="InterPro" id="IPR021858">
    <property type="entry name" value="Fun_TF"/>
</dbReference>
<dbReference type="AlphaFoldDB" id="A0A1L7X0X3"/>
<protein>
    <recommendedName>
        <fullName evidence="8">Zn(2)-C6 fungal-type domain-containing protein</fullName>
    </recommendedName>
</protein>
<dbReference type="GO" id="GO:0003677">
    <property type="term" value="F:DNA binding"/>
    <property type="evidence" value="ECO:0007669"/>
    <property type="project" value="UniProtKB-KW"/>
</dbReference>
<keyword evidence="5" id="KW-0804">Transcription</keyword>
<gene>
    <name evidence="9" type="ORF">PAC_08569</name>
</gene>
<dbReference type="PROSITE" id="PS00463">
    <property type="entry name" value="ZN2_CY6_FUNGAL_1"/>
    <property type="match status" value="1"/>
</dbReference>
<dbReference type="PANTHER" id="PTHR36206">
    <property type="entry name" value="ASPERCRYPTIN BIOSYNTHESIS CLUSTER-SPECIFIC TRANSCRIPTION REGULATOR ATNN-RELATED"/>
    <property type="match status" value="1"/>
</dbReference>
<evidence type="ECO:0000313" key="9">
    <source>
        <dbReference type="EMBL" id="CZR58677.1"/>
    </source>
</evidence>
<dbReference type="Proteomes" id="UP000184330">
    <property type="component" value="Unassembled WGS sequence"/>
</dbReference>
<dbReference type="OrthoDB" id="3145928at2759"/>
<evidence type="ECO:0000259" key="8">
    <source>
        <dbReference type="PROSITE" id="PS50048"/>
    </source>
</evidence>
<sequence length="555" mass="63411">MEENPSKSNRRSAAAQKRIDASSGLPRDLYSSFRTGTTKSRNGCRVCKIRRIKCDETHPHCTRCTSTGRKCEGYGEAPKRNGSKSPKSPSKGASKVALLPRSGSPTTYTPSVGVQGSDEQRRSFHYFRSRNMSDMPGNFEPYFWDHIVLQLSHRYPTILQSLTALSAIYEQHERLSEQLNVSHALQQYNTAVNALLEYIASDQQDPRVALASCLIFVWIEFLQDNLNSGFQHLDSGLKVLRDLRLSYSQRIQDRDPEDVLGSLDRSFTRLRIQAAVHGSQSDFTTSSTRELEVLEPVPPSFISVFESRNILDKELNAIFGYIRRLQEVGYYSSVNIRAFTTIQAAHLERLSQWQTATRSLVADLESRQDRSQTSGILYLQLYYTLVNIIWKTMFAGSEMAFDAYTADFETMITICSSLIDDPRSPTVPILSFDMGIIPPLFHLCLKCRVLKLRRRAIALLKQAPEREGMWHRDNIIEYCEWKISIEEGWRGEVEQHEPLPEFARMYAEHVPERGDCIDGRPLMMKFKRGPAGLDIEDLIEVPWGSEMMRHMGNML</sequence>
<evidence type="ECO:0000313" key="10">
    <source>
        <dbReference type="Proteomes" id="UP000184330"/>
    </source>
</evidence>
<dbReference type="Pfam" id="PF11951">
    <property type="entry name" value="Fungal_trans_2"/>
    <property type="match status" value="1"/>
</dbReference>
<dbReference type="InterPro" id="IPR036864">
    <property type="entry name" value="Zn2-C6_fun-type_DNA-bd_sf"/>
</dbReference>
<feature type="region of interest" description="Disordered" evidence="7">
    <location>
        <begin position="72"/>
        <end position="116"/>
    </location>
</feature>
<dbReference type="PANTHER" id="PTHR36206:SF12">
    <property type="entry name" value="ASPERCRYPTIN BIOSYNTHESIS CLUSTER-SPECIFIC TRANSCRIPTION REGULATOR ATNN-RELATED"/>
    <property type="match status" value="1"/>
</dbReference>
<dbReference type="Pfam" id="PF00172">
    <property type="entry name" value="Zn_clus"/>
    <property type="match status" value="1"/>
</dbReference>
<evidence type="ECO:0000256" key="4">
    <source>
        <dbReference type="ARBA" id="ARBA00023125"/>
    </source>
</evidence>
<dbReference type="CDD" id="cd00067">
    <property type="entry name" value="GAL4"/>
    <property type="match status" value="1"/>
</dbReference>
<feature type="domain" description="Zn(2)-C6 fungal-type" evidence="8">
    <location>
        <begin position="43"/>
        <end position="71"/>
    </location>
</feature>
<feature type="compositionally biased region" description="Low complexity" evidence="7">
    <location>
        <begin position="83"/>
        <end position="95"/>
    </location>
</feature>
<dbReference type="GO" id="GO:0000981">
    <property type="term" value="F:DNA-binding transcription factor activity, RNA polymerase II-specific"/>
    <property type="evidence" value="ECO:0007669"/>
    <property type="project" value="InterPro"/>
</dbReference>
<evidence type="ECO:0000256" key="2">
    <source>
        <dbReference type="ARBA" id="ARBA00022833"/>
    </source>
</evidence>
<reference evidence="9 10" key="1">
    <citation type="submission" date="2016-03" db="EMBL/GenBank/DDBJ databases">
        <authorList>
            <person name="Ploux O."/>
        </authorList>
    </citation>
    <scope>NUCLEOTIDE SEQUENCE [LARGE SCALE GENOMIC DNA]</scope>
    <source>
        <strain evidence="9 10">UAMH 11012</strain>
    </source>
</reference>
<proteinExistence type="predicted"/>
<evidence type="ECO:0000256" key="6">
    <source>
        <dbReference type="ARBA" id="ARBA00023242"/>
    </source>
</evidence>
<feature type="compositionally biased region" description="Polar residues" evidence="7">
    <location>
        <begin position="103"/>
        <end position="114"/>
    </location>
</feature>
<dbReference type="PROSITE" id="PS50048">
    <property type="entry name" value="ZN2_CY6_FUNGAL_2"/>
    <property type="match status" value="1"/>
</dbReference>
<keyword evidence="10" id="KW-1185">Reference proteome</keyword>
<keyword evidence="4" id="KW-0238">DNA-binding</keyword>
<dbReference type="InterPro" id="IPR052360">
    <property type="entry name" value="Transcr_Regulatory_Proteins"/>
</dbReference>
<dbReference type="EMBL" id="FJOG01000012">
    <property type="protein sequence ID" value="CZR58677.1"/>
    <property type="molecule type" value="Genomic_DNA"/>
</dbReference>
<evidence type="ECO:0000256" key="5">
    <source>
        <dbReference type="ARBA" id="ARBA00023163"/>
    </source>
</evidence>
<dbReference type="InterPro" id="IPR001138">
    <property type="entry name" value="Zn2Cys6_DnaBD"/>
</dbReference>
<name>A0A1L7X0X3_9HELO</name>
<keyword evidence="2" id="KW-0862">Zinc</keyword>
<keyword evidence="3" id="KW-0805">Transcription regulation</keyword>
<feature type="region of interest" description="Disordered" evidence="7">
    <location>
        <begin position="1"/>
        <end position="39"/>
    </location>
</feature>
<evidence type="ECO:0000256" key="1">
    <source>
        <dbReference type="ARBA" id="ARBA00022723"/>
    </source>
</evidence>
<evidence type="ECO:0000256" key="3">
    <source>
        <dbReference type="ARBA" id="ARBA00023015"/>
    </source>
</evidence>
<keyword evidence="1" id="KW-0479">Metal-binding</keyword>
<dbReference type="SMART" id="SM00066">
    <property type="entry name" value="GAL4"/>
    <property type="match status" value="1"/>
</dbReference>
<dbReference type="STRING" id="576137.A0A1L7X0X3"/>
<dbReference type="Gene3D" id="4.10.240.10">
    <property type="entry name" value="Zn(2)-C6 fungal-type DNA-binding domain"/>
    <property type="match status" value="1"/>
</dbReference>
<keyword evidence="6" id="KW-0539">Nucleus</keyword>
<dbReference type="GO" id="GO:0008270">
    <property type="term" value="F:zinc ion binding"/>
    <property type="evidence" value="ECO:0007669"/>
    <property type="project" value="InterPro"/>
</dbReference>
<organism evidence="9 10">
    <name type="scientific">Phialocephala subalpina</name>
    <dbReference type="NCBI Taxonomy" id="576137"/>
    <lineage>
        <taxon>Eukaryota</taxon>
        <taxon>Fungi</taxon>
        <taxon>Dikarya</taxon>
        <taxon>Ascomycota</taxon>
        <taxon>Pezizomycotina</taxon>
        <taxon>Leotiomycetes</taxon>
        <taxon>Helotiales</taxon>
        <taxon>Mollisiaceae</taxon>
        <taxon>Phialocephala</taxon>
        <taxon>Phialocephala fortinii species complex</taxon>
    </lineage>
</organism>
<accession>A0A1L7X0X3</accession>
<dbReference type="SUPFAM" id="SSF57701">
    <property type="entry name" value="Zn2/Cys6 DNA-binding domain"/>
    <property type="match status" value="1"/>
</dbReference>
<evidence type="ECO:0000256" key="7">
    <source>
        <dbReference type="SAM" id="MobiDB-lite"/>
    </source>
</evidence>